<accession>A0AAV7EUD9</accession>
<keyword evidence="5" id="KW-0732">Signal</keyword>
<keyword evidence="2" id="KW-0472">Membrane</keyword>
<dbReference type="InterPro" id="IPR000719">
    <property type="entry name" value="Prot_kinase_dom"/>
</dbReference>
<protein>
    <submittedName>
        <fullName evidence="13">Uncharacterized protein</fullName>
    </submittedName>
</protein>
<keyword evidence="14" id="KW-1185">Reference proteome</keyword>
<dbReference type="FunFam" id="1.10.510.10:FF:000060">
    <property type="entry name" value="G-type lectin S-receptor-like serine/threonine-protein kinase"/>
    <property type="match status" value="1"/>
</dbReference>
<dbReference type="PANTHER" id="PTHR27002">
    <property type="entry name" value="RECEPTOR-LIKE SERINE/THREONINE-PROTEIN KINASE SD1-8"/>
    <property type="match status" value="1"/>
</dbReference>
<dbReference type="PROSITE" id="PS50011">
    <property type="entry name" value="PROTEIN_KINASE_DOM"/>
    <property type="match status" value="1"/>
</dbReference>
<comment type="caution">
    <text evidence="13">The sequence shown here is derived from an EMBL/GenBank/DDBJ whole genome shotgun (WGS) entry which is preliminary data.</text>
</comment>
<keyword evidence="10" id="KW-0325">Glycoprotein</keyword>
<evidence type="ECO:0000313" key="14">
    <source>
        <dbReference type="Proteomes" id="UP000825729"/>
    </source>
</evidence>
<keyword evidence="9" id="KW-1015">Disulfide bond</keyword>
<name>A0AAV7EUD9_ARIFI</name>
<dbReference type="Gene3D" id="1.10.510.10">
    <property type="entry name" value="Transferase(Phosphotransferase) domain 1"/>
    <property type="match status" value="1"/>
</dbReference>
<dbReference type="Pfam" id="PF07714">
    <property type="entry name" value="PK_Tyr_Ser-Thr"/>
    <property type="match status" value="1"/>
</dbReference>
<dbReference type="GO" id="GO:0005886">
    <property type="term" value="C:plasma membrane"/>
    <property type="evidence" value="ECO:0007669"/>
    <property type="project" value="UniProtKB-SubCell"/>
</dbReference>
<dbReference type="AlphaFoldDB" id="A0AAV7EUD9"/>
<dbReference type="Gene3D" id="2.90.10.10">
    <property type="entry name" value="Bulb-type lectin domain"/>
    <property type="match status" value="1"/>
</dbReference>
<proteinExistence type="predicted"/>
<evidence type="ECO:0000256" key="1">
    <source>
        <dbReference type="ARBA" id="ARBA00004251"/>
    </source>
</evidence>
<dbReference type="EMBL" id="JAINDJ010000003">
    <property type="protein sequence ID" value="KAG9452004.1"/>
    <property type="molecule type" value="Genomic_DNA"/>
</dbReference>
<feature type="domain" description="Protein kinase" evidence="11">
    <location>
        <begin position="191"/>
        <end position="481"/>
    </location>
</feature>
<evidence type="ECO:0000256" key="5">
    <source>
        <dbReference type="ARBA" id="ARBA00022729"/>
    </source>
</evidence>
<dbReference type="GO" id="GO:0005524">
    <property type="term" value="F:ATP binding"/>
    <property type="evidence" value="ECO:0007669"/>
    <property type="project" value="UniProtKB-KW"/>
</dbReference>
<evidence type="ECO:0000256" key="3">
    <source>
        <dbReference type="ARBA" id="ARBA00022527"/>
    </source>
</evidence>
<keyword evidence="4" id="KW-0808">Transferase</keyword>
<dbReference type="InterPro" id="IPR001245">
    <property type="entry name" value="Ser-Thr/Tyr_kinase_cat_dom"/>
</dbReference>
<dbReference type="PROSITE" id="PS50927">
    <property type="entry name" value="BULB_LECTIN"/>
    <property type="match status" value="1"/>
</dbReference>
<keyword evidence="7" id="KW-0418">Kinase</keyword>
<keyword evidence="2" id="KW-1003">Cell membrane</keyword>
<dbReference type="Proteomes" id="UP000825729">
    <property type="component" value="Unassembled WGS sequence"/>
</dbReference>
<comment type="subcellular location">
    <subcellularLocation>
        <location evidence="1">Cell membrane</location>
        <topology evidence="1">Single-pass type I membrane protein</topology>
    </subcellularLocation>
</comment>
<sequence>MPLASSNQGIPQTLMWGYGTTRFLVWVADREAPITDAISSVITVNSDGNLVVLEKNSNVILLSSVSIQKKNTSAVLLESGNLVLRDEEERILWQSFDHPTDSYLGGWEFKINLTSGQTQNLVSWKDENDPSPGEFSFGLDPDWPFQTVLKRSIGEDLYIRLASSELGISNFSKGCLNDGEPHKKRRLVAILVPTISVGMLLFHDRLFFMEKSKTRKRTSYRPCATDNFSQGRMPNGEEAAVKRLSQTSGQGLEEFKNEVQLIAKLQHRNLVRLLGWCIHGEEKILIYEFMPNRSLDKYIFGTNGKTKLNWDKRFHIAQEIAQGLLYLHRFSRLRIIHRDLKASNILLDDAMNTKISDFGMARIFGGNQTEGNTNRVVGTYGYMAPEYTLDGHFSEKSDVFSFGVLLLEIVSGTRSGGVFAYDQSVSFLGHVWSLWTAGKSLELIDSSLHDSLVPHEAVRCIHVGLLCVQESPSSRDPICHL</sequence>
<dbReference type="PROSITE" id="PS00108">
    <property type="entry name" value="PROTEIN_KINASE_ST"/>
    <property type="match status" value="1"/>
</dbReference>
<dbReference type="Gene3D" id="3.30.200.20">
    <property type="entry name" value="Phosphorylase Kinase, domain 1"/>
    <property type="match status" value="1"/>
</dbReference>
<dbReference type="InterPro" id="IPR008271">
    <property type="entry name" value="Ser/Thr_kinase_AS"/>
</dbReference>
<dbReference type="InterPro" id="IPR011009">
    <property type="entry name" value="Kinase-like_dom_sf"/>
</dbReference>
<reference evidence="13 14" key="1">
    <citation type="submission" date="2021-07" db="EMBL/GenBank/DDBJ databases">
        <title>The Aristolochia fimbriata genome: insights into angiosperm evolution, floral development and chemical biosynthesis.</title>
        <authorList>
            <person name="Jiao Y."/>
        </authorList>
    </citation>
    <scope>NUCLEOTIDE SEQUENCE [LARGE SCALE GENOMIC DNA]</scope>
    <source>
        <strain evidence="13">IBCAS-2021</strain>
        <tissue evidence="13">Leaf</tissue>
    </source>
</reference>
<dbReference type="SUPFAM" id="SSF56112">
    <property type="entry name" value="Protein kinase-like (PK-like)"/>
    <property type="match status" value="1"/>
</dbReference>
<dbReference type="InterPro" id="IPR001480">
    <property type="entry name" value="Bulb-type_lectin_dom"/>
</dbReference>
<evidence type="ECO:0000259" key="11">
    <source>
        <dbReference type="PROSITE" id="PS50011"/>
    </source>
</evidence>
<evidence type="ECO:0000256" key="6">
    <source>
        <dbReference type="ARBA" id="ARBA00022741"/>
    </source>
</evidence>
<evidence type="ECO:0000256" key="4">
    <source>
        <dbReference type="ARBA" id="ARBA00022679"/>
    </source>
</evidence>
<feature type="domain" description="Bulb-type lectin" evidence="12">
    <location>
        <begin position="1"/>
        <end position="97"/>
    </location>
</feature>
<dbReference type="SMART" id="SM00108">
    <property type="entry name" value="B_lectin"/>
    <property type="match status" value="1"/>
</dbReference>
<dbReference type="InterPro" id="IPR036426">
    <property type="entry name" value="Bulb-type_lectin_dom_sf"/>
</dbReference>
<evidence type="ECO:0000256" key="8">
    <source>
        <dbReference type="ARBA" id="ARBA00022840"/>
    </source>
</evidence>
<evidence type="ECO:0000313" key="13">
    <source>
        <dbReference type="EMBL" id="KAG9452004.1"/>
    </source>
</evidence>
<gene>
    <name evidence="13" type="ORF">H6P81_004908</name>
</gene>
<keyword evidence="6" id="KW-0547">Nucleotide-binding</keyword>
<dbReference type="SUPFAM" id="SSF51110">
    <property type="entry name" value="alpha-D-mannose-specific plant lectins"/>
    <property type="match status" value="1"/>
</dbReference>
<dbReference type="Pfam" id="PF01453">
    <property type="entry name" value="B_lectin"/>
    <property type="match status" value="1"/>
</dbReference>
<dbReference type="GO" id="GO:0004674">
    <property type="term" value="F:protein serine/threonine kinase activity"/>
    <property type="evidence" value="ECO:0007669"/>
    <property type="project" value="UniProtKB-KW"/>
</dbReference>
<evidence type="ECO:0000256" key="10">
    <source>
        <dbReference type="ARBA" id="ARBA00023180"/>
    </source>
</evidence>
<dbReference type="CDD" id="cd00028">
    <property type="entry name" value="B_lectin"/>
    <property type="match status" value="1"/>
</dbReference>
<evidence type="ECO:0000259" key="12">
    <source>
        <dbReference type="PROSITE" id="PS50927"/>
    </source>
</evidence>
<keyword evidence="8" id="KW-0067">ATP-binding</keyword>
<keyword evidence="3" id="KW-0723">Serine/threonine-protein kinase</keyword>
<evidence type="ECO:0000256" key="9">
    <source>
        <dbReference type="ARBA" id="ARBA00023157"/>
    </source>
</evidence>
<dbReference type="FunFam" id="3.30.200.20:FF:000910">
    <property type="entry name" value="Cysteine-rich receptor-like protein kinase 11"/>
    <property type="match status" value="1"/>
</dbReference>
<evidence type="ECO:0000256" key="2">
    <source>
        <dbReference type="ARBA" id="ARBA00022475"/>
    </source>
</evidence>
<evidence type="ECO:0000256" key="7">
    <source>
        <dbReference type="ARBA" id="ARBA00022777"/>
    </source>
</evidence>
<dbReference type="SMART" id="SM00220">
    <property type="entry name" value="S_TKc"/>
    <property type="match status" value="1"/>
</dbReference>
<organism evidence="13 14">
    <name type="scientific">Aristolochia fimbriata</name>
    <name type="common">White veined hardy Dutchman's pipe vine</name>
    <dbReference type="NCBI Taxonomy" id="158543"/>
    <lineage>
        <taxon>Eukaryota</taxon>
        <taxon>Viridiplantae</taxon>
        <taxon>Streptophyta</taxon>
        <taxon>Embryophyta</taxon>
        <taxon>Tracheophyta</taxon>
        <taxon>Spermatophyta</taxon>
        <taxon>Magnoliopsida</taxon>
        <taxon>Magnoliidae</taxon>
        <taxon>Piperales</taxon>
        <taxon>Aristolochiaceae</taxon>
        <taxon>Aristolochia</taxon>
    </lineage>
</organism>